<keyword evidence="4" id="KW-0804">Transcription</keyword>
<evidence type="ECO:0000256" key="4">
    <source>
        <dbReference type="ARBA" id="ARBA00023163"/>
    </source>
</evidence>
<dbReference type="InterPro" id="IPR013325">
    <property type="entry name" value="RNA_pol_sigma_r2"/>
</dbReference>
<proteinExistence type="inferred from homology"/>
<reference evidence="7 8" key="1">
    <citation type="submission" date="2019-05" db="EMBL/GenBank/DDBJ databases">
        <title>Verrucobacter flavum gen. nov., sp. nov. a new member of the family Verrucomicrobiaceae.</title>
        <authorList>
            <person name="Szuroczki S."/>
            <person name="Abbaszade G."/>
            <person name="Szabo A."/>
            <person name="Felfoldi T."/>
            <person name="Schumann P."/>
            <person name="Boka K."/>
            <person name="Keki Z."/>
            <person name="Toumi M."/>
            <person name="Toth E."/>
        </authorList>
    </citation>
    <scope>NUCLEOTIDE SEQUENCE [LARGE SCALE GENOMIC DNA]</scope>
    <source>
        <strain evidence="7 8">MG-N-17</strain>
    </source>
</reference>
<evidence type="ECO:0000256" key="3">
    <source>
        <dbReference type="ARBA" id="ARBA00023082"/>
    </source>
</evidence>
<evidence type="ECO:0000259" key="6">
    <source>
        <dbReference type="Pfam" id="PF08281"/>
    </source>
</evidence>
<protein>
    <submittedName>
        <fullName evidence="7">RNA polymerase sigma factor</fullName>
    </submittedName>
</protein>
<organism evidence="7 8">
    <name type="scientific">Phragmitibacter flavus</name>
    <dbReference type="NCBI Taxonomy" id="2576071"/>
    <lineage>
        <taxon>Bacteria</taxon>
        <taxon>Pseudomonadati</taxon>
        <taxon>Verrucomicrobiota</taxon>
        <taxon>Verrucomicrobiia</taxon>
        <taxon>Verrucomicrobiales</taxon>
        <taxon>Verrucomicrobiaceae</taxon>
        <taxon>Phragmitibacter</taxon>
    </lineage>
</organism>
<sequence>MDSKVDFQQLVDGHYAALYRFAFSMCRAEAQAKDLVQQTFLLWARKGHALKDATKVKTWLFTTLYREWLAVARREKRFESVEFEPERHEAVDEPAAEPVEVDGAMLQRALDELAVGYRAPLVLFYLKELSYKEIAEALDIPVGTVMSRLSRGKGLLRDILNRTQNVTTSRGAVE</sequence>
<dbReference type="GO" id="GO:0006352">
    <property type="term" value="P:DNA-templated transcription initiation"/>
    <property type="evidence" value="ECO:0007669"/>
    <property type="project" value="InterPro"/>
</dbReference>
<evidence type="ECO:0000259" key="5">
    <source>
        <dbReference type="Pfam" id="PF04542"/>
    </source>
</evidence>
<dbReference type="SUPFAM" id="SSF88946">
    <property type="entry name" value="Sigma2 domain of RNA polymerase sigma factors"/>
    <property type="match status" value="1"/>
</dbReference>
<comment type="similarity">
    <text evidence="1">Belongs to the sigma-70 factor family. ECF subfamily.</text>
</comment>
<dbReference type="InterPro" id="IPR007627">
    <property type="entry name" value="RNA_pol_sigma70_r2"/>
</dbReference>
<dbReference type="NCBIfam" id="TIGR02937">
    <property type="entry name" value="sigma70-ECF"/>
    <property type="match status" value="1"/>
</dbReference>
<feature type="domain" description="RNA polymerase sigma-70 region 2" evidence="5">
    <location>
        <begin position="10"/>
        <end position="77"/>
    </location>
</feature>
<dbReference type="InterPro" id="IPR013249">
    <property type="entry name" value="RNA_pol_sigma70_r4_t2"/>
</dbReference>
<dbReference type="AlphaFoldDB" id="A0A5R8KBV0"/>
<dbReference type="InterPro" id="IPR014284">
    <property type="entry name" value="RNA_pol_sigma-70_dom"/>
</dbReference>
<dbReference type="Gene3D" id="1.10.1740.10">
    <property type="match status" value="1"/>
</dbReference>
<dbReference type="Proteomes" id="UP000306196">
    <property type="component" value="Unassembled WGS sequence"/>
</dbReference>
<keyword evidence="2" id="KW-0805">Transcription regulation</keyword>
<dbReference type="OrthoDB" id="9795666at2"/>
<keyword evidence="3" id="KW-0731">Sigma factor</keyword>
<name>A0A5R8KBV0_9BACT</name>
<dbReference type="Gene3D" id="1.10.10.10">
    <property type="entry name" value="Winged helix-like DNA-binding domain superfamily/Winged helix DNA-binding domain"/>
    <property type="match status" value="1"/>
</dbReference>
<evidence type="ECO:0000256" key="2">
    <source>
        <dbReference type="ARBA" id="ARBA00023015"/>
    </source>
</evidence>
<dbReference type="CDD" id="cd06171">
    <property type="entry name" value="Sigma70_r4"/>
    <property type="match status" value="1"/>
</dbReference>
<keyword evidence="8" id="KW-1185">Reference proteome</keyword>
<dbReference type="PANTHER" id="PTHR43133:SF51">
    <property type="entry name" value="RNA POLYMERASE SIGMA FACTOR"/>
    <property type="match status" value="1"/>
</dbReference>
<dbReference type="SUPFAM" id="SSF88659">
    <property type="entry name" value="Sigma3 and sigma4 domains of RNA polymerase sigma factors"/>
    <property type="match status" value="1"/>
</dbReference>
<comment type="caution">
    <text evidence="7">The sequence shown here is derived from an EMBL/GenBank/DDBJ whole genome shotgun (WGS) entry which is preliminary data.</text>
</comment>
<accession>A0A5R8KBV0</accession>
<evidence type="ECO:0000313" key="8">
    <source>
        <dbReference type="Proteomes" id="UP000306196"/>
    </source>
</evidence>
<feature type="domain" description="RNA polymerase sigma factor 70 region 4 type 2" evidence="6">
    <location>
        <begin position="105"/>
        <end position="153"/>
    </location>
</feature>
<dbReference type="Pfam" id="PF04542">
    <property type="entry name" value="Sigma70_r2"/>
    <property type="match status" value="1"/>
</dbReference>
<evidence type="ECO:0000313" key="7">
    <source>
        <dbReference type="EMBL" id="TLD69776.1"/>
    </source>
</evidence>
<dbReference type="InterPro" id="IPR013324">
    <property type="entry name" value="RNA_pol_sigma_r3/r4-like"/>
</dbReference>
<dbReference type="InterPro" id="IPR039425">
    <property type="entry name" value="RNA_pol_sigma-70-like"/>
</dbReference>
<dbReference type="InterPro" id="IPR036388">
    <property type="entry name" value="WH-like_DNA-bd_sf"/>
</dbReference>
<evidence type="ECO:0000256" key="1">
    <source>
        <dbReference type="ARBA" id="ARBA00010641"/>
    </source>
</evidence>
<dbReference type="EMBL" id="VAUV01000011">
    <property type="protein sequence ID" value="TLD69776.1"/>
    <property type="molecule type" value="Genomic_DNA"/>
</dbReference>
<dbReference type="Pfam" id="PF08281">
    <property type="entry name" value="Sigma70_r4_2"/>
    <property type="match status" value="1"/>
</dbReference>
<dbReference type="GO" id="GO:0016987">
    <property type="term" value="F:sigma factor activity"/>
    <property type="evidence" value="ECO:0007669"/>
    <property type="project" value="UniProtKB-KW"/>
</dbReference>
<dbReference type="GO" id="GO:0003677">
    <property type="term" value="F:DNA binding"/>
    <property type="evidence" value="ECO:0007669"/>
    <property type="project" value="InterPro"/>
</dbReference>
<dbReference type="PANTHER" id="PTHR43133">
    <property type="entry name" value="RNA POLYMERASE ECF-TYPE SIGMA FACTO"/>
    <property type="match status" value="1"/>
</dbReference>
<gene>
    <name evidence="7" type="ORF">FEM03_15740</name>
</gene>